<sequence>MGSTAMADKEHKTNIDDKALDRNKDLNWMDKIESLILHLEQSNQTLHEEVYNRIKWSDTSS</sequence>
<accession>A0AAV5NYZ8</accession>
<dbReference type="Proteomes" id="UP001156690">
    <property type="component" value="Unassembled WGS sequence"/>
</dbReference>
<comment type="caution">
    <text evidence="1">The sequence shown here is derived from an EMBL/GenBank/DDBJ whole genome shotgun (WGS) entry which is preliminary data.</text>
</comment>
<keyword evidence="2" id="KW-1185">Reference proteome</keyword>
<evidence type="ECO:0000313" key="1">
    <source>
        <dbReference type="EMBL" id="GLQ75778.1"/>
    </source>
</evidence>
<dbReference type="EMBL" id="BSNX01000075">
    <property type="protein sequence ID" value="GLQ75778.1"/>
    <property type="molecule type" value="Genomic_DNA"/>
</dbReference>
<dbReference type="RefSeq" id="WP_224164890.1">
    <property type="nucleotide sequence ID" value="NZ_AP025153.1"/>
</dbReference>
<protein>
    <submittedName>
        <fullName evidence="1">Uncharacterized protein</fullName>
    </submittedName>
</protein>
<dbReference type="AlphaFoldDB" id="A0AAV5NYZ8"/>
<name>A0AAV5NYZ8_9VIBR</name>
<organism evidence="1 2">
    <name type="scientific">Vibrio penaeicida</name>
    <dbReference type="NCBI Taxonomy" id="104609"/>
    <lineage>
        <taxon>Bacteria</taxon>
        <taxon>Pseudomonadati</taxon>
        <taxon>Pseudomonadota</taxon>
        <taxon>Gammaproteobacteria</taxon>
        <taxon>Vibrionales</taxon>
        <taxon>Vibrionaceae</taxon>
        <taxon>Vibrio</taxon>
    </lineage>
</organism>
<evidence type="ECO:0000313" key="2">
    <source>
        <dbReference type="Proteomes" id="UP001156690"/>
    </source>
</evidence>
<reference evidence="2" key="1">
    <citation type="journal article" date="2019" name="Int. J. Syst. Evol. Microbiol.">
        <title>The Global Catalogue of Microorganisms (GCM) 10K type strain sequencing project: providing services to taxonomists for standard genome sequencing and annotation.</title>
        <authorList>
            <consortium name="The Broad Institute Genomics Platform"/>
            <consortium name="The Broad Institute Genome Sequencing Center for Infectious Disease"/>
            <person name="Wu L."/>
            <person name="Ma J."/>
        </authorList>
    </citation>
    <scope>NUCLEOTIDE SEQUENCE [LARGE SCALE GENOMIC DNA]</scope>
    <source>
        <strain evidence="2">NBRC 15640</strain>
    </source>
</reference>
<gene>
    <name evidence="1" type="ORF">GCM10007932_51410</name>
</gene>
<proteinExistence type="predicted"/>